<dbReference type="CDD" id="cd06170">
    <property type="entry name" value="LuxR_C_like"/>
    <property type="match status" value="1"/>
</dbReference>
<dbReference type="InterPro" id="IPR000792">
    <property type="entry name" value="Tscrpt_reg_LuxR_C"/>
</dbReference>
<evidence type="ECO:0000313" key="3">
    <source>
        <dbReference type="Proteomes" id="UP001143400"/>
    </source>
</evidence>
<dbReference type="Pfam" id="PF00196">
    <property type="entry name" value="GerE"/>
    <property type="match status" value="1"/>
</dbReference>
<dbReference type="PRINTS" id="PR00038">
    <property type="entry name" value="HTHLUXR"/>
</dbReference>
<dbReference type="PANTHER" id="PTHR45566">
    <property type="entry name" value="HTH-TYPE TRANSCRIPTIONAL REGULATOR YHJB-RELATED"/>
    <property type="match status" value="1"/>
</dbReference>
<dbReference type="InterPro" id="IPR016032">
    <property type="entry name" value="Sig_transdc_resp-reg_C-effctor"/>
</dbReference>
<sequence length="242" mass="25900">MTFDQYVVGDAIVSDASIVNRWDSIVVIELRNIVLECVASCLQARWPSGRIAAFASVIDWMASISDDDAGDVLIMLGIGGRRASDDVVMNAMSQLREAAPGCRIVLMGDEEDAPQILEALDLGARGYVPTSASLSVAVEAMKLVGVGGTYIPASSLTSSRKLICEGSQANPLAMAGRFTARQAAVVDALRQGKANKIIAYELNMRESTVKVHVRNIMRKLKAKNRTEVAFMTSAQHPSAAPC</sequence>
<dbReference type="GO" id="GO:0003677">
    <property type="term" value="F:DNA binding"/>
    <property type="evidence" value="ECO:0007669"/>
    <property type="project" value="InterPro"/>
</dbReference>
<dbReference type="PROSITE" id="PS50043">
    <property type="entry name" value="HTH_LUXR_2"/>
    <property type="match status" value="1"/>
</dbReference>
<dbReference type="SMART" id="SM00421">
    <property type="entry name" value="HTH_LUXR"/>
    <property type="match status" value="1"/>
</dbReference>
<dbReference type="InterPro" id="IPR051015">
    <property type="entry name" value="EvgA-like"/>
</dbReference>
<proteinExistence type="predicted"/>
<dbReference type="GO" id="GO:0006355">
    <property type="term" value="P:regulation of DNA-templated transcription"/>
    <property type="evidence" value="ECO:0007669"/>
    <property type="project" value="InterPro"/>
</dbReference>
<comment type="caution">
    <text evidence="2">The sequence shown here is derived from an EMBL/GenBank/DDBJ whole genome shotgun (WGS) entry which is preliminary data.</text>
</comment>
<dbReference type="EMBL" id="BSFF01000002">
    <property type="protein sequence ID" value="GLK55244.1"/>
    <property type="molecule type" value="Genomic_DNA"/>
</dbReference>
<dbReference type="SUPFAM" id="SSF46894">
    <property type="entry name" value="C-terminal effector domain of the bipartite response regulators"/>
    <property type="match status" value="1"/>
</dbReference>
<feature type="domain" description="HTH luxR-type" evidence="1">
    <location>
        <begin position="171"/>
        <end position="236"/>
    </location>
</feature>
<dbReference type="Proteomes" id="UP001143400">
    <property type="component" value="Unassembled WGS sequence"/>
</dbReference>
<dbReference type="AlphaFoldDB" id="A0A9W6MRJ7"/>
<name>A0A9W6MRJ7_9HYPH</name>
<dbReference type="Gene3D" id="3.40.50.2300">
    <property type="match status" value="1"/>
</dbReference>
<gene>
    <name evidence="2" type="ORF">GCM10008170_12630</name>
</gene>
<dbReference type="PROSITE" id="PS00622">
    <property type="entry name" value="HTH_LUXR_1"/>
    <property type="match status" value="1"/>
</dbReference>
<dbReference type="PANTHER" id="PTHR45566:SF1">
    <property type="entry name" value="HTH-TYPE TRANSCRIPTIONAL REGULATOR YHJB-RELATED"/>
    <property type="match status" value="1"/>
</dbReference>
<evidence type="ECO:0000313" key="2">
    <source>
        <dbReference type="EMBL" id="GLK55244.1"/>
    </source>
</evidence>
<protein>
    <submittedName>
        <fullName evidence="2">LuxR family transcriptional regulator</fullName>
    </submittedName>
</protein>
<accession>A0A9W6MRJ7</accession>
<reference evidence="2" key="2">
    <citation type="submission" date="2023-01" db="EMBL/GenBank/DDBJ databases">
        <authorList>
            <person name="Sun Q."/>
            <person name="Evtushenko L."/>
        </authorList>
    </citation>
    <scope>NUCLEOTIDE SEQUENCE</scope>
    <source>
        <strain evidence="2">VKM B-1606</strain>
    </source>
</reference>
<evidence type="ECO:0000259" key="1">
    <source>
        <dbReference type="PROSITE" id="PS50043"/>
    </source>
</evidence>
<organism evidence="2 3">
    <name type="scientific">Methylopila capsulata</name>
    <dbReference type="NCBI Taxonomy" id="61654"/>
    <lineage>
        <taxon>Bacteria</taxon>
        <taxon>Pseudomonadati</taxon>
        <taxon>Pseudomonadota</taxon>
        <taxon>Alphaproteobacteria</taxon>
        <taxon>Hyphomicrobiales</taxon>
        <taxon>Methylopilaceae</taxon>
        <taxon>Methylopila</taxon>
    </lineage>
</organism>
<reference evidence="2" key="1">
    <citation type="journal article" date="2014" name="Int. J. Syst. Evol. Microbiol.">
        <title>Complete genome sequence of Corynebacterium casei LMG S-19264T (=DSM 44701T), isolated from a smear-ripened cheese.</title>
        <authorList>
            <consortium name="US DOE Joint Genome Institute (JGI-PGF)"/>
            <person name="Walter F."/>
            <person name="Albersmeier A."/>
            <person name="Kalinowski J."/>
            <person name="Ruckert C."/>
        </authorList>
    </citation>
    <scope>NUCLEOTIDE SEQUENCE</scope>
    <source>
        <strain evidence="2">VKM B-1606</strain>
    </source>
</reference>